<evidence type="ECO:0000256" key="1">
    <source>
        <dbReference type="SAM" id="MobiDB-lite"/>
    </source>
</evidence>
<feature type="compositionally biased region" description="Basic residues" evidence="1">
    <location>
        <begin position="644"/>
        <end position="653"/>
    </location>
</feature>
<sequence length="653" mass="73531">MDVPNWCLSASQPNMTEVALGIDIGSYGARAFMVEIDPPQSDHPRTYQVSSKRGNHRDDYTFYDADFPAAITVRDVADGTLVEIPAKYAFYALTNGSDNLLKQHPQADELSRQHNNAVGRRQIEAGIGGLLTTIKEQVDTTCAVKRLRVGRIGLTIPAQWTLEFEDVYRRIVSPLFAHVQPSNIQFYTEAEALGQYLLREHWDELDPENKYAGVMFLDFGGHCMNGFQCLLSRDTVNPDRSCFIKVGAGTFGAAGGSEAWMWYLKKWFYRIFHDLSDGDNATENQWNDFAKAARVKRVDPMEPHDDITRRYKARGAEITISLDQAEVQNAYEHGLGRPIEMSEKKIAELSGLIQNRLVTGPFFVLASGGSARNPRTKSQILQICKDNGFNVKFIFDLVVSRFESDAIARGAAFAACKRMSVRSWFDRGGVIALQTRENEKKQWSKTATLIIDSSSFEGPSDMLFKVTEKNSHKLICNPFHRRSEGGNTNNVSAHYSYDFLLLSKLPIKGEWYLRCCLKEQGDDVTLEIAQSLTPRIRVSGSRKEQPGDRKELVSLTVPLYVDWSSFTLHAGKRDRDINELRIAGLPPQPEDTSDGEDNVKEENQQGCSSDPPPSSGPQPSSMPRRTTRQRRPPRSYPYENPARPGKRRATKKK</sequence>
<gene>
    <name evidence="2" type="ORF">B0T14DRAFT_566318</name>
</gene>
<keyword evidence="3" id="KW-1185">Reference proteome</keyword>
<comment type="caution">
    <text evidence="2">The sequence shown here is derived from an EMBL/GenBank/DDBJ whole genome shotgun (WGS) entry which is preliminary data.</text>
</comment>
<protein>
    <submittedName>
        <fullName evidence="2">Uncharacterized protein</fullName>
    </submittedName>
</protein>
<evidence type="ECO:0000313" key="2">
    <source>
        <dbReference type="EMBL" id="KAK0619470.1"/>
    </source>
</evidence>
<reference evidence="2" key="1">
    <citation type="submission" date="2023-06" db="EMBL/GenBank/DDBJ databases">
        <title>Genome-scale phylogeny and comparative genomics of the fungal order Sordariales.</title>
        <authorList>
            <consortium name="Lawrence Berkeley National Laboratory"/>
            <person name="Hensen N."/>
            <person name="Bonometti L."/>
            <person name="Westerberg I."/>
            <person name="Brannstrom I.O."/>
            <person name="Guillou S."/>
            <person name="Cros-Aarteil S."/>
            <person name="Calhoun S."/>
            <person name="Haridas S."/>
            <person name="Kuo A."/>
            <person name="Mondo S."/>
            <person name="Pangilinan J."/>
            <person name="Riley R."/>
            <person name="Labutti K."/>
            <person name="Andreopoulos B."/>
            <person name="Lipzen A."/>
            <person name="Chen C."/>
            <person name="Yanf M."/>
            <person name="Daum C."/>
            <person name="Ng V."/>
            <person name="Clum A."/>
            <person name="Steindorff A."/>
            <person name="Ohm R."/>
            <person name="Martin F."/>
            <person name="Silar P."/>
            <person name="Natvig D."/>
            <person name="Lalanne C."/>
            <person name="Gautier V."/>
            <person name="Ament-Velasquez S.L."/>
            <person name="Kruys A."/>
            <person name="Hutchinson M.I."/>
            <person name="Powell A.J."/>
            <person name="Barry K."/>
            <person name="Miller A.N."/>
            <person name="Grigoriev I.V."/>
            <person name="Debuchy R."/>
            <person name="Gladieux P."/>
            <person name="Thoren M.H."/>
            <person name="Johannesson H."/>
        </authorList>
    </citation>
    <scope>NUCLEOTIDE SEQUENCE</scope>
    <source>
        <strain evidence="2">CBS 606.72</strain>
    </source>
</reference>
<dbReference type="AlphaFoldDB" id="A0AA39WQG4"/>
<feature type="region of interest" description="Disordered" evidence="1">
    <location>
        <begin position="583"/>
        <end position="653"/>
    </location>
</feature>
<dbReference type="Proteomes" id="UP001175000">
    <property type="component" value="Unassembled WGS sequence"/>
</dbReference>
<name>A0AA39WQG4_9PEZI</name>
<accession>A0AA39WQG4</accession>
<organism evidence="2 3">
    <name type="scientific">Immersiella caudata</name>
    <dbReference type="NCBI Taxonomy" id="314043"/>
    <lineage>
        <taxon>Eukaryota</taxon>
        <taxon>Fungi</taxon>
        <taxon>Dikarya</taxon>
        <taxon>Ascomycota</taxon>
        <taxon>Pezizomycotina</taxon>
        <taxon>Sordariomycetes</taxon>
        <taxon>Sordariomycetidae</taxon>
        <taxon>Sordariales</taxon>
        <taxon>Lasiosphaeriaceae</taxon>
        <taxon>Immersiella</taxon>
    </lineage>
</organism>
<dbReference type="EMBL" id="JAULSU010000004">
    <property type="protein sequence ID" value="KAK0619470.1"/>
    <property type="molecule type" value="Genomic_DNA"/>
</dbReference>
<evidence type="ECO:0000313" key="3">
    <source>
        <dbReference type="Proteomes" id="UP001175000"/>
    </source>
</evidence>
<proteinExistence type="predicted"/>